<organism evidence="1 2">
    <name type="scientific">Aspergillus aculeatinus CBS 121060</name>
    <dbReference type="NCBI Taxonomy" id="1448322"/>
    <lineage>
        <taxon>Eukaryota</taxon>
        <taxon>Fungi</taxon>
        <taxon>Dikarya</taxon>
        <taxon>Ascomycota</taxon>
        <taxon>Pezizomycotina</taxon>
        <taxon>Eurotiomycetes</taxon>
        <taxon>Eurotiomycetidae</taxon>
        <taxon>Eurotiales</taxon>
        <taxon>Aspergillaceae</taxon>
        <taxon>Aspergillus</taxon>
        <taxon>Aspergillus subgen. Circumdati</taxon>
    </lineage>
</organism>
<accession>A0ACD1H900</accession>
<reference evidence="1" key="1">
    <citation type="submission" date="2018-02" db="EMBL/GenBank/DDBJ databases">
        <title>The genomes of Aspergillus section Nigri reveals drivers in fungal speciation.</title>
        <authorList>
            <consortium name="DOE Joint Genome Institute"/>
            <person name="Vesth T.C."/>
            <person name="Nybo J."/>
            <person name="Theobald S."/>
            <person name="Brandl J."/>
            <person name="Frisvad J.C."/>
            <person name="Nielsen K.F."/>
            <person name="Lyhne E.K."/>
            <person name="Kogle M.E."/>
            <person name="Kuo A."/>
            <person name="Riley R."/>
            <person name="Clum A."/>
            <person name="Nolan M."/>
            <person name="Lipzen A."/>
            <person name="Salamov A."/>
            <person name="Henrissat B."/>
            <person name="Wiebenga A."/>
            <person name="De vries R.P."/>
            <person name="Grigoriev I.V."/>
            <person name="Mortensen U.H."/>
            <person name="Andersen M.R."/>
            <person name="Baker S.E."/>
        </authorList>
    </citation>
    <scope>NUCLEOTIDE SEQUENCE</scope>
    <source>
        <strain evidence="1">CBS 121060</strain>
    </source>
</reference>
<name>A0ACD1H900_9EURO</name>
<keyword evidence="2" id="KW-1185">Reference proteome</keyword>
<evidence type="ECO:0000313" key="1">
    <source>
        <dbReference type="EMBL" id="RAH70047.1"/>
    </source>
</evidence>
<sequence>MAPNPPPIFEPYTLTPFDYLPPPLHMTAFLTFILDNPARAIPVLEAAVERLIDELPFLTGNVVLSSSSPIPGRQNVREVQPSTAAMLDQHPMLVIKHLPRKYISGPARASPVRGRGQVINYDEIFTEEYLPLPLDMGSAPASPVYRFQANILEDGIILCGSAHHNAVDGMGQCFVLEALATCSREVDIANTTITATTTNLLTTLEQEKQTRDLILQVASAGPVQTLDGQSAGQTWGVAAPPDVPNHPISRKLIFSPDRISQLKTLCSAHLPTATSAGGAQAKDRILSRNDLVLSLIWLCVMRARARLLGPAAEKHHSSLSTAIDVRAALRPPLPRTYIGNAVHTIPLHAPFPMAATVDDTYPYYPDLLDPTNPTNPTETLPGESQRAPLETTVLTNLTQLALLVRRGNASVDNNYLRQHLAQVYNSPDWSVSAASRPAEFGQSSLRSIGTYRLDFGSVLGRVRDFDVPDPRFRSAAWILPARGKDAPWEVRLVLEPEALALVKRDPVVRWAVGGEGARL</sequence>
<proteinExistence type="predicted"/>
<evidence type="ECO:0000313" key="2">
    <source>
        <dbReference type="Proteomes" id="UP000249661"/>
    </source>
</evidence>
<dbReference type="Proteomes" id="UP000249661">
    <property type="component" value="Unassembled WGS sequence"/>
</dbReference>
<dbReference type="EMBL" id="KZ824957">
    <property type="protein sequence ID" value="RAH70047.1"/>
    <property type="molecule type" value="Genomic_DNA"/>
</dbReference>
<gene>
    <name evidence="1" type="ORF">BO66DRAFT_452063</name>
</gene>
<protein>
    <submittedName>
        <fullName evidence="1">Uncharacterized protein</fullName>
    </submittedName>
</protein>